<dbReference type="InParanoid" id="J0CTJ4"/>
<feature type="domain" description="Reverse transcriptase" evidence="1">
    <location>
        <begin position="1"/>
        <end position="145"/>
    </location>
</feature>
<name>J0CTJ4_AURST</name>
<reference evidence="3" key="1">
    <citation type="journal article" date="2012" name="Science">
        <title>The Paleozoic origin of enzymatic lignin decomposition reconstructed from 31 fungal genomes.</title>
        <authorList>
            <person name="Floudas D."/>
            <person name="Binder M."/>
            <person name="Riley R."/>
            <person name="Barry K."/>
            <person name="Blanchette R.A."/>
            <person name="Henrissat B."/>
            <person name="Martinez A.T."/>
            <person name="Otillar R."/>
            <person name="Spatafora J.W."/>
            <person name="Yadav J.S."/>
            <person name="Aerts A."/>
            <person name="Benoit I."/>
            <person name="Boyd A."/>
            <person name="Carlson A."/>
            <person name="Copeland A."/>
            <person name="Coutinho P.M."/>
            <person name="de Vries R.P."/>
            <person name="Ferreira P."/>
            <person name="Findley K."/>
            <person name="Foster B."/>
            <person name="Gaskell J."/>
            <person name="Glotzer D."/>
            <person name="Gorecki P."/>
            <person name="Heitman J."/>
            <person name="Hesse C."/>
            <person name="Hori C."/>
            <person name="Igarashi K."/>
            <person name="Jurgens J.A."/>
            <person name="Kallen N."/>
            <person name="Kersten P."/>
            <person name="Kohler A."/>
            <person name="Kuees U."/>
            <person name="Kumar T.K.A."/>
            <person name="Kuo A."/>
            <person name="LaButti K."/>
            <person name="Larrondo L.F."/>
            <person name="Lindquist E."/>
            <person name="Ling A."/>
            <person name="Lombard V."/>
            <person name="Lucas S."/>
            <person name="Lundell T."/>
            <person name="Martin R."/>
            <person name="McLaughlin D.J."/>
            <person name="Morgenstern I."/>
            <person name="Morin E."/>
            <person name="Murat C."/>
            <person name="Nagy L.G."/>
            <person name="Nolan M."/>
            <person name="Ohm R.A."/>
            <person name="Patyshakuliyeva A."/>
            <person name="Rokas A."/>
            <person name="Ruiz-Duenas F.J."/>
            <person name="Sabat G."/>
            <person name="Salamov A."/>
            <person name="Samejima M."/>
            <person name="Schmutz J."/>
            <person name="Slot J.C."/>
            <person name="St John F."/>
            <person name="Stenlid J."/>
            <person name="Sun H."/>
            <person name="Sun S."/>
            <person name="Syed K."/>
            <person name="Tsang A."/>
            <person name="Wiebenga A."/>
            <person name="Young D."/>
            <person name="Pisabarro A."/>
            <person name="Eastwood D.C."/>
            <person name="Martin F."/>
            <person name="Cullen D."/>
            <person name="Grigoriev I.V."/>
            <person name="Hibbett D.S."/>
        </authorList>
    </citation>
    <scope>NUCLEOTIDE SEQUENCE [LARGE SCALE GENOMIC DNA]</scope>
    <source>
        <strain evidence="3">TFB10046</strain>
    </source>
</reference>
<organism evidence="2 3">
    <name type="scientific">Auricularia subglabra (strain TFB-10046 / SS5)</name>
    <name type="common">White-rot fungus</name>
    <name type="synonym">Auricularia delicata (strain TFB10046)</name>
    <dbReference type="NCBI Taxonomy" id="717982"/>
    <lineage>
        <taxon>Eukaryota</taxon>
        <taxon>Fungi</taxon>
        <taxon>Dikarya</taxon>
        <taxon>Basidiomycota</taxon>
        <taxon>Agaricomycotina</taxon>
        <taxon>Agaricomycetes</taxon>
        <taxon>Auriculariales</taxon>
        <taxon>Auriculariaceae</taxon>
        <taxon>Auricularia</taxon>
    </lineage>
</organism>
<keyword evidence="3" id="KW-1185">Reference proteome</keyword>
<gene>
    <name evidence="2" type="ORF">AURDEDRAFT_32692</name>
</gene>
<dbReference type="InterPro" id="IPR000477">
    <property type="entry name" value="RT_dom"/>
</dbReference>
<evidence type="ECO:0000313" key="3">
    <source>
        <dbReference type="Proteomes" id="UP000006514"/>
    </source>
</evidence>
<proteinExistence type="predicted"/>
<evidence type="ECO:0000259" key="1">
    <source>
        <dbReference type="PROSITE" id="PS50878"/>
    </source>
</evidence>
<accession>J0CTJ4</accession>
<sequence length="494" mass="55811">IFDVYRTIYERMQYCVQLEGERDEEFISDMGILIGDPASPIMWLLYFADIQVPDTLSDVLLGEVRISHLEQADDIVLFATSRAALQAKLDAFYKWCCDAFLRINNKKSWWTALGCALRDPQSVSFSIGGQVVDPKTTETYVGMKITSEKRDMFAEHGRSKAGNAHALASTIFAIIDRLCLQCPPTTACRLYAAIIDPHLTHGCDVSPDSTKRATLQLERAQNLYLRKLLRAGKRCSTAALFTETGIWPIRYRRADLLVRYLGYLLQRPAGDYARLALADSMELFRSGKQSWYGDVHKALLQLPFAIDLGPDPIEDSGDIDAVRDLIKESMRDFLRTRGAANPKMQLVQRRPAHNCVSTGVYGTAPVMEFRAYLKIPIPEHRTALTRLLLSTHELAIERLRWQGVARGERLCRLCHASVEHPVHALFQCTGRACLAELRGDFVAEIGRVDEPLSRFLEGRTDLARIRILASHEATLPRFAKFVYKVLKLYSSVPM</sequence>
<dbReference type="PANTHER" id="PTHR47027">
    <property type="entry name" value="REVERSE TRANSCRIPTASE DOMAIN-CONTAINING PROTEIN"/>
    <property type="match status" value="1"/>
</dbReference>
<dbReference type="PANTHER" id="PTHR47027:SF20">
    <property type="entry name" value="REVERSE TRANSCRIPTASE-LIKE PROTEIN WITH RNA-DIRECTED DNA POLYMERASE DOMAIN"/>
    <property type="match status" value="1"/>
</dbReference>
<feature type="non-terminal residue" evidence="2">
    <location>
        <position position="1"/>
    </location>
</feature>
<evidence type="ECO:0000313" key="2">
    <source>
        <dbReference type="EMBL" id="EJD33631.1"/>
    </source>
</evidence>
<dbReference type="PROSITE" id="PS50878">
    <property type="entry name" value="RT_POL"/>
    <property type="match status" value="1"/>
</dbReference>
<dbReference type="eggNOG" id="ENOG502SDME">
    <property type="taxonomic scope" value="Eukaryota"/>
</dbReference>
<dbReference type="OMA" id="RACNTIM"/>
<feature type="non-terminal residue" evidence="2">
    <location>
        <position position="494"/>
    </location>
</feature>
<dbReference type="OrthoDB" id="3051324at2759"/>
<dbReference type="EMBL" id="JH688141">
    <property type="protein sequence ID" value="EJD33631.1"/>
    <property type="molecule type" value="Genomic_DNA"/>
</dbReference>
<protein>
    <recommendedName>
        <fullName evidence="1">Reverse transcriptase domain-containing protein</fullName>
    </recommendedName>
</protein>
<dbReference type="KEGG" id="adl:AURDEDRAFT_32692"/>
<dbReference type="AlphaFoldDB" id="J0CTJ4"/>
<dbReference type="Proteomes" id="UP000006514">
    <property type="component" value="Unassembled WGS sequence"/>
</dbReference>